<evidence type="ECO:0000256" key="3">
    <source>
        <dbReference type="ARBA" id="ARBA00022448"/>
    </source>
</evidence>
<dbReference type="InterPro" id="IPR005628">
    <property type="entry name" value="GspK"/>
</dbReference>
<dbReference type="SUPFAM" id="SSF158544">
    <property type="entry name" value="GspK insert domain-like"/>
    <property type="match status" value="1"/>
</dbReference>
<evidence type="ECO:0000313" key="13">
    <source>
        <dbReference type="Proteomes" id="UP000521199"/>
    </source>
</evidence>
<dbReference type="GO" id="GO:0009306">
    <property type="term" value="P:protein secretion"/>
    <property type="evidence" value="ECO:0007669"/>
    <property type="project" value="InterPro"/>
</dbReference>
<dbReference type="GO" id="GO:0005886">
    <property type="term" value="C:plasma membrane"/>
    <property type="evidence" value="ECO:0007669"/>
    <property type="project" value="UniProtKB-SubCell"/>
</dbReference>
<sequence>MNARRVRRGDAQRGVALLAAVLVVALATVLIAAMLDRSEAAQARSRNALRAEQGWQLMHGLEGWAAAALRRDLEQDGVDGNDDAWAQELPPIDLPGVRITGRLHELAGCFNLNNLYSDGAENAAWMARFRRLLLALKLDEAIAEQALDYIDADAQPGSRGAEDMRLLAQRPPYRAANRPFTHVSELRLLPGVTAEVYAVLAPQVCAVPLPAPPLTSTPVNLNTATPELWMSVEPAITPGIAAQLWREGNARFASLADIRSEAATLLNRPAEGFGALPDSDFGVASHWFVLEAQIESDGIPFLYSALLRRTPNGTYVTARWRGRY</sequence>
<keyword evidence="6" id="KW-0812">Transmembrane</keyword>
<dbReference type="EMBL" id="JACHHP010000001">
    <property type="protein sequence ID" value="MBB5207236.1"/>
    <property type="molecule type" value="Genomic_DNA"/>
</dbReference>
<evidence type="ECO:0000256" key="4">
    <source>
        <dbReference type="ARBA" id="ARBA00022475"/>
    </source>
</evidence>
<proteinExistence type="inferred from homology"/>
<accession>A0A7W8D3F7</accession>
<protein>
    <recommendedName>
        <fullName evidence="10">Type II secretion system protein K</fullName>
    </recommendedName>
</protein>
<organism evidence="12 13">
    <name type="scientific">Chiayiivirga flava</name>
    <dbReference type="NCBI Taxonomy" id="659595"/>
    <lineage>
        <taxon>Bacteria</taxon>
        <taxon>Pseudomonadati</taxon>
        <taxon>Pseudomonadota</taxon>
        <taxon>Gammaproteobacteria</taxon>
        <taxon>Lysobacterales</taxon>
        <taxon>Lysobacteraceae</taxon>
        <taxon>Chiayiivirga</taxon>
    </lineage>
</organism>
<dbReference type="SUPFAM" id="SSF54523">
    <property type="entry name" value="Pili subunits"/>
    <property type="match status" value="1"/>
</dbReference>
<evidence type="ECO:0000256" key="7">
    <source>
        <dbReference type="ARBA" id="ARBA00022927"/>
    </source>
</evidence>
<evidence type="ECO:0000256" key="2">
    <source>
        <dbReference type="ARBA" id="ARBA00007246"/>
    </source>
</evidence>
<name>A0A7W8D3F7_9GAMM</name>
<dbReference type="InterPro" id="IPR045584">
    <property type="entry name" value="Pilin-like"/>
</dbReference>
<dbReference type="PANTHER" id="PTHR38831:SF1">
    <property type="entry name" value="TYPE II SECRETION SYSTEM PROTEIN K-RELATED"/>
    <property type="match status" value="1"/>
</dbReference>
<gene>
    <name evidence="12" type="ORF">HNQ52_000752</name>
</gene>
<comment type="subcellular location">
    <subcellularLocation>
        <location evidence="1 10">Cell inner membrane</location>
    </subcellularLocation>
</comment>
<keyword evidence="4 10" id="KW-1003">Cell membrane</keyword>
<dbReference type="Gene3D" id="1.10.40.60">
    <property type="entry name" value="EpsJ-like"/>
    <property type="match status" value="2"/>
</dbReference>
<keyword evidence="5 10" id="KW-0997">Cell inner membrane</keyword>
<evidence type="ECO:0000313" key="12">
    <source>
        <dbReference type="EMBL" id="MBB5207236.1"/>
    </source>
</evidence>
<comment type="similarity">
    <text evidence="2 10">Belongs to the GSP K family.</text>
</comment>
<reference evidence="12 13" key="1">
    <citation type="submission" date="2020-08" db="EMBL/GenBank/DDBJ databases">
        <title>Genomic Encyclopedia of Type Strains, Phase IV (KMG-IV): sequencing the most valuable type-strain genomes for metagenomic binning, comparative biology and taxonomic classification.</title>
        <authorList>
            <person name="Goeker M."/>
        </authorList>
    </citation>
    <scope>NUCLEOTIDE SEQUENCE [LARGE SCALE GENOMIC DNA]</scope>
    <source>
        <strain evidence="12 13">DSM 24163</strain>
    </source>
</reference>
<evidence type="ECO:0000259" key="11">
    <source>
        <dbReference type="Pfam" id="PF21687"/>
    </source>
</evidence>
<dbReference type="InterPro" id="IPR038072">
    <property type="entry name" value="GspK_central_sf"/>
</dbReference>
<keyword evidence="7" id="KW-0653">Protein transport</keyword>
<keyword evidence="8" id="KW-1133">Transmembrane helix</keyword>
<dbReference type="NCBIfam" id="NF037980">
    <property type="entry name" value="T2SS_GspK"/>
    <property type="match status" value="1"/>
</dbReference>
<dbReference type="RefSeq" id="WP_183959754.1">
    <property type="nucleotide sequence ID" value="NZ_JACHHP010000001.1"/>
</dbReference>
<dbReference type="Pfam" id="PF21687">
    <property type="entry name" value="T2SSK_1st"/>
    <property type="match status" value="1"/>
</dbReference>
<comment type="caution">
    <text evidence="12">The sequence shown here is derived from an EMBL/GenBank/DDBJ whole genome shotgun (WGS) entry which is preliminary data.</text>
</comment>
<dbReference type="PIRSF" id="PIRSF002786">
    <property type="entry name" value="XcpX"/>
    <property type="match status" value="1"/>
</dbReference>
<evidence type="ECO:0000256" key="9">
    <source>
        <dbReference type="ARBA" id="ARBA00023136"/>
    </source>
</evidence>
<dbReference type="InterPro" id="IPR010994">
    <property type="entry name" value="RuvA_2-like"/>
</dbReference>
<evidence type="ECO:0000256" key="6">
    <source>
        <dbReference type="ARBA" id="ARBA00022692"/>
    </source>
</evidence>
<dbReference type="SUPFAM" id="SSF47781">
    <property type="entry name" value="RuvA domain 2-like"/>
    <property type="match status" value="1"/>
</dbReference>
<dbReference type="AlphaFoldDB" id="A0A7W8D3F7"/>
<dbReference type="Proteomes" id="UP000521199">
    <property type="component" value="Unassembled WGS sequence"/>
</dbReference>
<dbReference type="PANTHER" id="PTHR38831">
    <property type="entry name" value="TYPE II SECRETION SYSTEM PROTEIN K"/>
    <property type="match status" value="1"/>
</dbReference>
<keyword evidence="3 10" id="KW-0813">Transport</keyword>
<dbReference type="InterPro" id="IPR049031">
    <property type="entry name" value="T2SSK_SAM-like_1st"/>
</dbReference>
<evidence type="ECO:0000256" key="8">
    <source>
        <dbReference type="ARBA" id="ARBA00022989"/>
    </source>
</evidence>
<keyword evidence="9 10" id="KW-0472">Membrane</keyword>
<evidence type="ECO:0000256" key="10">
    <source>
        <dbReference type="PIRNR" id="PIRNR002786"/>
    </source>
</evidence>
<feature type="domain" description="T2SS protein K first SAM-like" evidence="11">
    <location>
        <begin position="108"/>
        <end position="208"/>
    </location>
</feature>
<evidence type="ECO:0000256" key="1">
    <source>
        <dbReference type="ARBA" id="ARBA00004533"/>
    </source>
</evidence>
<evidence type="ECO:0000256" key="5">
    <source>
        <dbReference type="ARBA" id="ARBA00022519"/>
    </source>
</evidence>
<dbReference type="Gene3D" id="3.30.1300.30">
    <property type="entry name" value="GSPII I/J protein-like"/>
    <property type="match status" value="1"/>
</dbReference>
<keyword evidence="13" id="KW-1185">Reference proteome</keyword>